<evidence type="ECO:0000256" key="3">
    <source>
        <dbReference type="ARBA" id="ARBA00023163"/>
    </source>
</evidence>
<dbReference type="InterPro" id="IPR050397">
    <property type="entry name" value="Env_Response_Regulators"/>
</dbReference>
<proteinExistence type="predicted"/>
<protein>
    <submittedName>
        <fullName evidence="6">Crp/Fnr family transcriptional regulator</fullName>
    </submittedName>
</protein>
<dbReference type="InterPro" id="IPR018490">
    <property type="entry name" value="cNMP-bd_dom_sf"/>
</dbReference>
<dbReference type="InterPro" id="IPR012318">
    <property type="entry name" value="HTH_CRP"/>
</dbReference>
<dbReference type="PROSITE" id="PS50042">
    <property type="entry name" value="CNMP_BINDING_3"/>
    <property type="match status" value="1"/>
</dbReference>
<dbReference type="Pfam" id="PF00027">
    <property type="entry name" value="cNMP_binding"/>
    <property type="match status" value="1"/>
</dbReference>
<reference evidence="6" key="1">
    <citation type="journal article" date="2021" name="PeerJ">
        <title>Extensive microbial diversity within the chicken gut microbiome revealed by metagenomics and culture.</title>
        <authorList>
            <person name="Gilroy R."/>
            <person name="Ravi A."/>
            <person name="Getino M."/>
            <person name="Pursley I."/>
            <person name="Horton D.L."/>
            <person name="Alikhan N.F."/>
            <person name="Baker D."/>
            <person name="Gharbi K."/>
            <person name="Hall N."/>
            <person name="Watson M."/>
            <person name="Adriaenssens E.M."/>
            <person name="Foster-Nyarko E."/>
            <person name="Jarju S."/>
            <person name="Secka A."/>
            <person name="Antonio M."/>
            <person name="Oren A."/>
            <person name="Chaudhuri R.R."/>
            <person name="La Ragione R."/>
            <person name="Hildebrand F."/>
            <person name="Pallen M.J."/>
        </authorList>
    </citation>
    <scope>NUCLEOTIDE SEQUENCE</scope>
    <source>
        <strain evidence="6">ChiSxjej1B13-11774</strain>
    </source>
</reference>
<reference evidence="6" key="2">
    <citation type="submission" date="2021-04" db="EMBL/GenBank/DDBJ databases">
        <authorList>
            <person name="Gilroy R."/>
        </authorList>
    </citation>
    <scope>NUCLEOTIDE SEQUENCE</scope>
    <source>
        <strain evidence="6">ChiSxjej1B13-11774</strain>
    </source>
</reference>
<sequence>MDYTPYYNVLRSTSLFQGMRDSDLQTLTDCFAPHVRRYERGELLLLAGYETTEVGIVLEGEIVAAKPMPDGTAVVMAHMGPGGVFADVLAGSHNKSPVNVTAALPCLVLYLPCEALLRPCGALHPAHLQLLHNWLQTISSKYFALDRRLELLCCKSLRGRICLWLLEQREEAGADTFDTPLTRGELASYLNCDRSALCRELGRMQEEGLLALFRRSFKLLDPDRLRSMAQ</sequence>
<keyword evidence="1" id="KW-0805">Transcription regulation</keyword>
<dbReference type="PANTHER" id="PTHR24567:SF58">
    <property type="entry name" value="CYCLIC AMP-BINDING REGULATORY PROTEIN"/>
    <property type="match status" value="1"/>
</dbReference>
<dbReference type="Proteomes" id="UP000824048">
    <property type="component" value="Unassembled WGS sequence"/>
</dbReference>
<dbReference type="Pfam" id="PF13545">
    <property type="entry name" value="HTH_Crp_2"/>
    <property type="match status" value="1"/>
</dbReference>
<evidence type="ECO:0000313" key="6">
    <source>
        <dbReference type="EMBL" id="HIZ42737.1"/>
    </source>
</evidence>
<evidence type="ECO:0000256" key="1">
    <source>
        <dbReference type="ARBA" id="ARBA00023015"/>
    </source>
</evidence>
<dbReference type="Gene3D" id="2.60.120.10">
    <property type="entry name" value="Jelly Rolls"/>
    <property type="match status" value="1"/>
</dbReference>
<dbReference type="InterPro" id="IPR000595">
    <property type="entry name" value="cNMP-bd_dom"/>
</dbReference>
<evidence type="ECO:0000313" key="7">
    <source>
        <dbReference type="Proteomes" id="UP000824048"/>
    </source>
</evidence>
<dbReference type="PANTHER" id="PTHR24567">
    <property type="entry name" value="CRP FAMILY TRANSCRIPTIONAL REGULATORY PROTEIN"/>
    <property type="match status" value="1"/>
</dbReference>
<dbReference type="CDD" id="cd00038">
    <property type="entry name" value="CAP_ED"/>
    <property type="match status" value="1"/>
</dbReference>
<evidence type="ECO:0000256" key="2">
    <source>
        <dbReference type="ARBA" id="ARBA00023125"/>
    </source>
</evidence>
<dbReference type="EMBL" id="DXBP01000055">
    <property type="protein sequence ID" value="HIZ42737.1"/>
    <property type="molecule type" value="Genomic_DNA"/>
</dbReference>
<keyword evidence="2" id="KW-0238">DNA-binding</keyword>
<evidence type="ECO:0000259" key="5">
    <source>
        <dbReference type="PROSITE" id="PS51063"/>
    </source>
</evidence>
<dbReference type="InterPro" id="IPR036390">
    <property type="entry name" value="WH_DNA-bd_sf"/>
</dbReference>
<comment type="caution">
    <text evidence="6">The sequence shown here is derived from an EMBL/GenBank/DDBJ whole genome shotgun (WGS) entry which is preliminary data.</text>
</comment>
<feature type="domain" description="HTH crp-type" evidence="5">
    <location>
        <begin position="155"/>
        <end position="223"/>
    </location>
</feature>
<dbReference type="GO" id="GO:0003677">
    <property type="term" value="F:DNA binding"/>
    <property type="evidence" value="ECO:0007669"/>
    <property type="project" value="UniProtKB-KW"/>
</dbReference>
<organism evidence="6 7">
    <name type="scientific">Candidatus Gemmiger excrementigallinarum</name>
    <dbReference type="NCBI Taxonomy" id="2838609"/>
    <lineage>
        <taxon>Bacteria</taxon>
        <taxon>Bacillati</taxon>
        <taxon>Bacillota</taxon>
        <taxon>Clostridia</taxon>
        <taxon>Eubacteriales</taxon>
        <taxon>Gemmiger</taxon>
    </lineage>
</organism>
<dbReference type="GO" id="GO:0005829">
    <property type="term" value="C:cytosol"/>
    <property type="evidence" value="ECO:0007669"/>
    <property type="project" value="TreeGrafter"/>
</dbReference>
<keyword evidence="3" id="KW-0804">Transcription</keyword>
<dbReference type="SUPFAM" id="SSF46785">
    <property type="entry name" value="Winged helix' DNA-binding domain"/>
    <property type="match status" value="1"/>
</dbReference>
<dbReference type="SUPFAM" id="SSF51206">
    <property type="entry name" value="cAMP-binding domain-like"/>
    <property type="match status" value="1"/>
</dbReference>
<evidence type="ECO:0000259" key="4">
    <source>
        <dbReference type="PROSITE" id="PS50042"/>
    </source>
</evidence>
<dbReference type="PROSITE" id="PS51063">
    <property type="entry name" value="HTH_CRP_2"/>
    <property type="match status" value="1"/>
</dbReference>
<feature type="domain" description="Cyclic nucleotide-binding" evidence="4">
    <location>
        <begin position="15"/>
        <end position="118"/>
    </location>
</feature>
<dbReference type="GO" id="GO:0003700">
    <property type="term" value="F:DNA-binding transcription factor activity"/>
    <property type="evidence" value="ECO:0007669"/>
    <property type="project" value="TreeGrafter"/>
</dbReference>
<dbReference type="AlphaFoldDB" id="A0A9D2ESS3"/>
<dbReference type="InterPro" id="IPR014710">
    <property type="entry name" value="RmlC-like_jellyroll"/>
</dbReference>
<dbReference type="SMART" id="SM00419">
    <property type="entry name" value="HTH_CRP"/>
    <property type="match status" value="1"/>
</dbReference>
<name>A0A9D2ESS3_9FIRM</name>
<accession>A0A9D2ESS3</accession>
<gene>
    <name evidence="6" type="ORF">H9811_09270</name>
</gene>
<dbReference type="SMART" id="SM00100">
    <property type="entry name" value="cNMP"/>
    <property type="match status" value="1"/>
</dbReference>